<proteinExistence type="predicted"/>
<comment type="caution">
    <text evidence="1">The sequence shown here is derived from an EMBL/GenBank/DDBJ whole genome shotgun (WGS) entry which is preliminary data.</text>
</comment>
<keyword evidence="2" id="KW-1185">Reference proteome</keyword>
<evidence type="ECO:0000313" key="2">
    <source>
        <dbReference type="Proteomes" id="UP000016843"/>
    </source>
</evidence>
<name>U5BV34_9BACT</name>
<evidence type="ECO:0000313" key="1">
    <source>
        <dbReference type="EMBL" id="ERM81394.1"/>
    </source>
</evidence>
<protein>
    <submittedName>
        <fullName evidence="1">Uncharacterized protein</fullName>
    </submittedName>
</protein>
<organism evidence="1 2">
    <name type="scientific">Rhodonellum psychrophilum GCM71 = DSM 17998</name>
    <dbReference type="NCBI Taxonomy" id="1123057"/>
    <lineage>
        <taxon>Bacteria</taxon>
        <taxon>Pseudomonadati</taxon>
        <taxon>Bacteroidota</taxon>
        <taxon>Cytophagia</taxon>
        <taxon>Cytophagales</taxon>
        <taxon>Cytophagaceae</taxon>
        <taxon>Rhodonellum</taxon>
    </lineage>
</organism>
<dbReference type="EMBL" id="AWXR01000052">
    <property type="protein sequence ID" value="ERM81394.1"/>
    <property type="molecule type" value="Genomic_DNA"/>
</dbReference>
<sequence length="31" mass="3742">MAGKFKTSHDYYFFYHFNPKTKLSSIKRVIS</sequence>
<accession>U5BV34</accession>
<dbReference type="Proteomes" id="UP000016843">
    <property type="component" value="Unassembled WGS sequence"/>
</dbReference>
<dbReference type="AlphaFoldDB" id="U5BV34"/>
<reference evidence="1 2" key="1">
    <citation type="journal article" date="2013" name="Genome Announc.">
        <title>Draft Genome Sequence of the Psychrophilic and Alkaliphilic Rhodonellum psychrophilum Strain GCM71T.</title>
        <authorList>
            <person name="Hauptmann A.L."/>
            <person name="Glaring M.A."/>
            <person name="Hallin P.F."/>
            <person name="Prieme A."/>
            <person name="Stougaard P."/>
        </authorList>
    </citation>
    <scope>NUCLEOTIDE SEQUENCE [LARGE SCALE GENOMIC DNA]</scope>
    <source>
        <strain evidence="1 2">GCM71</strain>
    </source>
</reference>
<gene>
    <name evidence="1" type="ORF">P872_10440</name>
</gene>